<sequence>MHSTISIVLLIFGYYNHVQATLPGAAFIGYGYEMPDYQMGFQPRNTFYVINEPFYELSSAYSEQRPYEHVTSDTCNLNIVSPLCGCQYPLTETGFPPFIIYGDEATNVPGCGKYLRQVTLQPPYL</sequence>
<name>A0A821WDJ3_9NEOP</name>
<dbReference type="Proteomes" id="UP000663880">
    <property type="component" value="Unassembled WGS sequence"/>
</dbReference>
<gene>
    <name evidence="1" type="ORF">PMACD_LOCUS13183</name>
</gene>
<reference evidence="1" key="1">
    <citation type="submission" date="2021-02" db="EMBL/GenBank/DDBJ databases">
        <authorList>
            <person name="Steward A R."/>
        </authorList>
    </citation>
    <scope>NUCLEOTIDE SEQUENCE</scope>
</reference>
<proteinExistence type="predicted"/>
<organism evidence="1 2">
    <name type="scientific">Pieris macdunnoughi</name>
    <dbReference type="NCBI Taxonomy" id="345717"/>
    <lineage>
        <taxon>Eukaryota</taxon>
        <taxon>Metazoa</taxon>
        <taxon>Ecdysozoa</taxon>
        <taxon>Arthropoda</taxon>
        <taxon>Hexapoda</taxon>
        <taxon>Insecta</taxon>
        <taxon>Pterygota</taxon>
        <taxon>Neoptera</taxon>
        <taxon>Endopterygota</taxon>
        <taxon>Lepidoptera</taxon>
        <taxon>Glossata</taxon>
        <taxon>Ditrysia</taxon>
        <taxon>Papilionoidea</taxon>
        <taxon>Pieridae</taxon>
        <taxon>Pierinae</taxon>
        <taxon>Pieris</taxon>
    </lineage>
</organism>
<comment type="caution">
    <text evidence="1">The sequence shown here is derived from an EMBL/GenBank/DDBJ whole genome shotgun (WGS) entry which is preliminary data.</text>
</comment>
<evidence type="ECO:0000313" key="1">
    <source>
        <dbReference type="EMBL" id="CAF4922850.1"/>
    </source>
</evidence>
<dbReference type="AlphaFoldDB" id="A0A821WDJ3"/>
<evidence type="ECO:0000313" key="2">
    <source>
        <dbReference type="Proteomes" id="UP000663880"/>
    </source>
</evidence>
<keyword evidence="2" id="KW-1185">Reference proteome</keyword>
<protein>
    <submittedName>
        <fullName evidence="1">Uncharacterized protein</fullName>
    </submittedName>
</protein>
<accession>A0A821WDJ3</accession>
<dbReference type="EMBL" id="CAJOBZ010000061">
    <property type="protein sequence ID" value="CAF4922850.1"/>
    <property type="molecule type" value="Genomic_DNA"/>
</dbReference>
<dbReference type="OrthoDB" id="7484756at2759"/>